<name>A0ABT5WZM7_9ENTE</name>
<dbReference type="InterPro" id="IPR013783">
    <property type="entry name" value="Ig-like_fold"/>
</dbReference>
<accession>A0ABT5WZM7</accession>
<dbReference type="Proteomes" id="UP001147148">
    <property type="component" value="Unassembled WGS sequence"/>
</dbReference>
<evidence type="ECO:0000313" key="2">
    <source>
        <dbReference type="EMBL" id="MDF0479151.1"/>
    </source>
</evidence>
<comment type="caution">
    <text evidence="2">The sequence shown here is derived from an EMBL/GenBank/DDBJ whole genome shotgun (WGS) entry which is preliminary data.</text>
</comment>
<dbReference type="Gene3D" id="2.60.40.10">
    <property type="entry name" value="Immunoglobulins"/>
    <property type="match status" value="1"/>
</dbReference>
<evidence type="ECO:0000256" key="1">
    <source>
        <dbReference type="SAM" id="SignalP"/>
    </source>
</evidence>
<keyword evidence="3" id="KW-1185">Reference proteome</keyword>
<feature type="signal peptide" evidence="1">
    <location>
        <begin position="1"/>
        <end position="35"/>
    </location>
</feature>
<feature type="chain" id="PRO_5046627061" description="Pesticidal crystal protein Cry22Aa Ig-like domain-containing protein" evidence="1">
    <location>
        <begin position="36"/>
        <end position="548"/>
    </location>
</feature>
<evidence type="ECO:0008006" key="4">
    <source>
        <dbReference type="Google" id="ProtNLM"/>
    </source>
</evidence>
<evidence type="ECO:0000313" key="3">
    <source>
        <dbReference type="Proteomes" id="UP001147148"/>
    </source>
</evidence>
<dbReference type="EMBL" id="JAPDSH010000001">
    <property type="protein sequence ID" value="MDF0479151.1"/>
    <property type="molecule type" value="Genomic_DNA"/>
</dbReference>
<organism evidence="2 3">
    <name type="scientific">Vagococcus proximus</name>
    <dbReference type="NCBI Taxonomy" id="2991417"/>
    <lineage>
        <taxon>Bacteria</taxon>
        <taxon>Bacillati</taxon>
        <taxon>Bacillota</taxon>
        <taxon>Bacilli</taxon>
        <taxon>Lactobacillales</taxon>
        <taxon>Enterococcaceae</taxon>
        <taxon>Vagococcus</taxon>
    </lineage>
</organism>
<dbReference type="RefSeq" id="WP_275470789.1">
    <property type="nucleotide sequence ID" value="NZ_JAPDSH010000001.1"/>
</dbReference>
<protein>
    <recommendedName>
        <fullName evidence="4">Pesticidal crystal protein Cry22Aa Ig-like domain-containing protein</fullName>
    </recommendedName>
</protein>
<proteinExistence type="predicted"/>
<keyword evidence="1" id="KW-0732">Signal</keyword>
<sequence>MTKKTIVSKSVKYLMLASVLGTTSLSLMNGVTASAAVVQPEISEIIAESNEAQNSAISYVDKEGYMQVLPIAEGATVSISGSNRTLTIKTPDGKVSIDSPQELVLKGITISGNSTIGTDSLAKITIDGVTCQRGLELSKLTNLEEVVVKDSSFGTGSGCCHGWSFSISKSAKLTSLVVDNSTFEDDFQIASNKSLATAYVSESTFKQNVRPKYNKKGYFTEFVNNTFVRDGKKLKYIGAGCHNEDIFFINRTGEAIGMKDDKRFDATKDGKVTYTTADGEKKDVVVPAGVNISSVSANKDTYSFKLSNKETFKITGATELTFRNVNITGNISFGTSCHKTMNLESLRFVYSKTSSVKVNKAPKLKNIEIHGTEMTNPHSCKGINFSNNEALERFVVQDSEVYSKLQLSNSSKMNSFVMNNVYAPGYVEAYRLGTVELEISNTKFDNILGSTQGIAGEAGRQTLDNAPIIKANSVAQFEPGNEVSYEEFLKAIKFSATDVEDGDLTDKVEVIGFEEIDFFEEGEYPVSFTVTDSDYNKVTFDIMVVVVF</sequence>
<reference evidence="2" key="1">
    <citation type="submission" date="2022-10" db="EMBL/GenBank/DDBJ databases">
        <title>Vagococcus sp. isolated from poultry meat.</title>
        <authorList>
            <person name="Johansson P."/>
            <person name="Bjorkroth J."/>
        </authorList>
    </citation>
    <scope>NUCLEOTIDE SEQUENCE</scope>
    <source>
        <strain evidence="2">PNs007</strain>
    </source>
</reference>
<gene>
    <name evidence="2" type="ORF">OL233_02525</name>
</gene>